<dbReference type="EMBL" id="JAXCGZ010013382">
    <property type="protein sequence ID" value="KAK7072658.1"/>
    <property type="molecule type" value="Genomic_DNA"/>
</dbReference>
<keyword evidence="2" id="KW-1185">Reference proteome</keyword>
<reference evidence="1 2" key="1">
    <citation type="submission" date="2023-11" db="EMBL/GenBank/DDBJ databases">
        <title>Halocaridina rubra genome assembly.</title>
        <authorList>
            <person name="Smith C."/>
        </authorList>
    </citation>
    <scope>NUCLEOTIDE SEQUENCE [LARGE SCALE GENOMIC DNA]</scope>
    <source>
        <strain evidence="1">EP-1</strain>
        <tissue evidence="1">Whole</tissue>
    </source>
</reference>
<feature type="non-terminal residue" evidence="1">
    <location>
        <position position="1"/>
    </location>
</feature>
<accession>A0AAN8X1P9</accession>
<dbReference type="Proteomes" id="UP001381693">
    <property type="component" value="Unassembled WGS sequence"/>
</dbReference>
<protein>
    <submittedName>
        <fullName evidence="1">Uncharacterized protein</fullName>
    </submittedName>
</protein>
<proteinExistence type="predicted"/>
<organism evidence="1 2">
    <name type="scientific">Halocaridina rubra</name>
    <name type="common">Hawaiian red shrimp</name>
    <dbReference type="NCBI Taxonomy" id="373956"/>
    <lineage>
        <taxon>Eukaryota</taxon>
        <taxon>Metazoa</taxon>
        <taxon>Ecdysozoa</taxon>
        <taxon>Arthropoda</taxon>
        <taxon>Crustacea</taxon>
        <taxon>Multicrustacea</taxon>
        <taxon>Malacostraca</taxon>
        <taxon>Eumalacostraca</taxon>
        <taxon>Eucarida</taxon>
        <taxon>Decapoda</taxon>
        <taxon>Pleocyemata</taxon>
        <taxon>Caridea</taxon>
        <taxon>Atyoidea</taxon>
        <taxon>Atyidae</taxon>
        <taxon>Halocaridina</taxon>
    </lineage>
</organism>
<comment type="caution">
    <text evidence="1">The sequence shown here is derived from an EMBL/GenBank/DDBJ whole genome shotgun (WGS) entry which is preliminary data.</text>
</comment>
<name>A0AAN8X1P9_HALRR</name>
<dbReference type="AlphaFoldDB" id="A0AAN8X1P9"/>
<sequence>DVGLEVDRSPGFFTRSVMECVLRLIEIPVSIPRSRRLGRTCDLLRCYFQIPLYLSKEW</sequence>
<evidence type="ECO:0000313" key="2">
    <source>
        <dbReference type="Proteomes" id="UP001381693"/>
    </source>
</evidence>
<evidence type="ECO:0000313" key="1">
    <source>
        <dbReference type="EMBL" id="KAK7072658.1"/>
    </source>
</evidence>
<gene>
    <name evidence="1" type="ORF">SK128_019917</name>
</gene>